<sequence>MRTSNLVRPALLLVALALAGCGAPTVPDFTYFRLPRAQPLEAAPAPVFHEPLVVDAFGADGLYADQALIYAVDPGAQQLRQYHYQLWTDPPTRILQRRLIAQLRESKIAGQVTDELPASDPAIRISGIILRFDRVPSGAGGWSAVVALKLRADGRDGRPIVDDYYRAEEVAAGNDIKSTVDAYGAALDRIYAQFHADLRQRGGPRHG</sequence>
<proteinExistence type="predicted"/>
<evidence type="ECO:0000256" key="1">
    <source>
        <dbReference type="SAM" id="SignalP"/>
    </source>
</evidence>
<evidence type="ECO:0000313" key="3">
    <source>
        <dbReference type="EMBL" id="MBA8888487.1"/>
    </source>
</evidence>
<dbReference type="Proteomes" id="UP000550401">
    <property type="component" value="Unassembled WGS sequence"/>
</dbReference>
<dbReference type="EMBL" id="JACGXL010000004">
    <property type="protein sequence ID" value="MBA8888487.1"/>
    <property type="molecule type" value="Genomic_DNA"/>
</dbReference>
<feature type="chain" id="PRO_5032507688" evidence="1">
    <location>
        <begin position="20"/>
        <end position="207"/>
    </location>
</feature>
<dbReference type="Gene3D" id="3.40.50.10610">
    <property type="entry name" value="ABC-type transport auxiliary lipoprotein component"/>
    <property type="match status" value="1"/>
</dbReference>
<dbReference type="PROSITE" id="PS51257">
    <property type="entry name" value="PROKAR_LIPOPROTEIN"/>
    <property type="match status" value="1"/>
</dbReference>
<dbReference type="InterPro" id="IPR005586">
    <property type="entry name" value="ABC_trans_aux"/>
</dbReference>
<protein>
    <submittedName>
        <fullName evidence="3">ABC-type uncharacterized transport system auxiliary subunit</fullName>
    </submittedName>
</protein>
<gene>
    <name evidence="3" type="ORF">FHW12_002720</name>
</gene>
<dbReference type="Pfam" id="PF03886">
    <property type="entry name" value="ABC_trans_aux"/>
    <property type="match status" value="1"/>
</dbReference>
<name>A0A839EV88_9GAMM</name>
<comment type="caution">
    <text evidence="3">The sequence shown here is derived from an EMBL/GenBank/DDBJ whole genome shotgun (WGS) entry which is preliminary data.</text>
</comment>
<dbReference type="RefSeq" id="WP_182531536.1">
    <property type="nucleotide sequence ID" value="NZ_JACGXL010000004.1"/>
</dbReference>
<keyword evidence="4" id="KW-1185">Reference proteome</keyword>
<dbReference type="SUPFAM" id="SSF159594">
    <property type="entry name" value="XCC0632-like"/>
    <property type="match status" value="1"/>
</dbReference>
<evidence type="ECO:0000259" key="2">
    <source>
        <dbReference type="Pfam" id="PF03886"/>
    </source>
</evidence>
<feature type="signal peptide" evidence="1">
    <location>
        <begin position="1"/>
        <end position="19"/>
    </location>
</feature>
<dbReference type="AlphaFoldDB" id="A0A839EV88"/>
<organism evidence="3 4">
    <name type="scientific">Dokdonella fugitiva</name>
    <dbReference type="NCBI Taxonomy" id="328517"/>
    <lineage>
        <taxon>Bacteria</taxon>
        <taxon>Pseudomonadati</taxon>
        <taxon>Pseudomonadota</taxon>
        <taxon>Gammaproteobacteria</taxon>
        <taxon>Lysobacterales</taxon>
        <taxon>Rhodanobacteraceae</taxon>
        <taxon>Dokdonella</taxon>
    </lineage>
</organism>
<feature type="domain" description="ABC-type transport auxiliary lipoprotein component" evidence="2">
    <location>
        <begin position="72"/>
        <end position="193"/>
    </location>
</feature>
<accession>A0A839EV88</accession>
<reference evidence="3 4" key="1">
    <citation type="submission" date="2020-07" db="EMBL/GenBank/DDBJ databases">
        <title>Genomic Encyclopedia of Type Strains, Phase IV (KMG-V): Genome sequencing to study the core and pangenomes of soil and plant-associated prokaryotes.</title>
        <authorList>
            <person name="Whitman W."/>
        </authorList>
    </citation>
    <scope>NUCLEOTIDE SEQUENCE [LARGE SCALE GENOMIC DNA]</scope>
    <source>
        <strain evidence="3 4">RH2WT43</strain>
    </source>
</reference>
<keyword evidence="1" id="KW-0732">Signal</keyword>
<evidence type="ECO:0000313" key="4">
    <source>
        <dbReference type="Proteomes" id="UP000550401"/>
    </source>
</evidence>